<dbReference type="Proteomes" id="UP001143463">
    <property type="component" value="Unassembled WGS sequence"/>
</dbReference>
<name>A0A9W6KXW9_9PSEU</name>
<feature type="compositionally biased region" description="Basic and acidic residues" evidence="1">
    <location>
        <begin position="47"/>
        <end position="58"/>
    </location>
</feature>
<dbReference type="AlphaFoldDB" id="A0A9W6KXW9"/>
<feature type="compositionally biased region" description="Low complexity" evidence="1">
    <location>
        <begin position="72"/>
        <end position="99"/>
    </location>
</feature>
<gene>
    <name evidence="3" type="ORF">GCM10017577_04580</name>
</gene>
<feature type="region of interest" description="Disordered" evidence="1">
    <location>
        <begin position="29"/>
        <end position="111"/>
    </location>
</feature>
<dbReference type="EMBL" id="BSFQ01000001">
    <property type="protein sequence ID" value="GLL09318.1"/>
    <property type="molecule type" value="Genomic_DNA"/>
</dbReference>
<keyword evidence="4" id="KW-1185">Reference proteome</keyword>
<keyword evidence="2" id="KW-1133">Transmembrane helix</keyword>
<evidence type="ECO:0000256" key="2">
    <source>
        <dbReference type="SAM" id="Phobius"/>
    </source>
</evidence>
<keyword evidence="2" id="KW-0812">Transmembrane</keyword>
<reference evidence="3" key="1">
    <citation type="journal article" date="2014" name="Int. J. Syst. Evol. Microbiol.">
        <title>Complete genome sequence of Corynebacterium casei LMG S-19264T (=DSM 44701T), isolated from a smear-ripened cheese.</title>
        <authorList>
            <consortium name="US DOE Joint Genome Institute (JGI-PGF)"/>
            <person name="Walter F."/>
            <person name="Albersmeier A."/>
            <person name="Kalinowski J."/>
            <person name="Ruckert C."/>
        </authorList>
    </citation>
    <scope>NUCLEOTIDE SEQUENCE</scope>
    <source>
        <strain evidence="3">VKM Ac-1069</strain>
    </source>
</reference>
<organism evidence="3 4">
    <name type="scientific">Pseudonocardia halophobica</name>
    <dbReference type="NCBI Taxonomy" id="29401"/>
    <lineage>
        <taxon>Bacteria</taxon>
        <taxon>Bacillati</taxon>
        <taxon>Actinomycetota</taxon>
        <taxon>Actinomycetes</taxon>
        <taxon>Pseudonocardiales</taxon>
        <taxon>Pseudonocardiaceae</taxon>
        <taxon>Pseudonocardia</taxon>
    </lineage>
</organism>
<accession>A0A9W6KXW9</accession>
<evidence type="ECO:0000256" key="1">
    <source>
        <dbReference type="SAM" id="MobiDB-lite"/>
    </source>
</evidence>
<comment type="caution">
    <text evidence="3">The sequence shown here is derived from an EMBL/GenBank/DDBJ whole genome shotgun (WGS) entry which is preliminary data.</text>
</comment>
<evidence type="ECO:0000313" key="3">
    <source>
        <dbReference type="EMBL" id="GLL09318.1"/>
    </source>
</evidence>
<reference evidence="3" key="2">
    <citation type="submission" date="2023-01" db="EMBL/GenBank/DDBJ databases">
        <authorList>
            <person name="Sun Q."/>
            <person name="Evtushenko L."/>
        </authorList>
    </citation>
    <scope>NUCLEOTIDE SEQUENCE</scope>
    <source>
        <strain evidence="3">VKM Ac-1069</strain>
    </source>
</reference>
<evidence type="ECO:0000313" key="4">
    <source>
        <dbReference type="Proteomes" id="UP001143463"/>
    </source>
</evidence>
<sequence length="111" mass="11367">MDVSPWPILSVIAAVIVLCLLIAWAQSTAPERRFRRAAPEPTQAAESEERSQDNEDSRPSAGPAAAEPTAVSDPGDGSAAGTDTATAPTEAGTEGAPEGARLDEEPGSPSR</sequence>
<feature type="transmembrane region" description="Helical" evidence="2">
    <location>
        <begin position="6"/>
        <end position="25"/>
    </location>
</feature>
<keyword evidence="2" id="KW-0472">Membrane</keyword>
<protein>
    <submittedName>
        <fullName evidence="3">Uncharacterized protein</fullName>
    </submittedName>
</protein>
<proteinExistence type="predicted"/>